<evidence type="ECO:0000313" key="3">
    <source>
        <dbReference type="EMBL" id="EQB14694.1"/>
    </source>
</evidence>
<dbReference type="EMBL" id="ATHO01000007">
    <property type="protein sequence ID" value="EQB14694.1"/>
    <property type="molecule type" value="Genomic_DNA"/>
</dbReference>
<dbReference type="PANTHER" id="PTHR36842">
    <property type="entry name" value="PROTEIN TOLB HOMOLOG"/>
    <property type="match status" value="1"/>
</dbReference>
<protein>
    <submittedName>
        <fullName evidence="3">Uncharacterized protein</fullName>
    </submittedName>
</protein>
<dbReference type="Proteomes" id="UP000015525">
    <property type="component" value="Unassembled WGS sequence"/>
</dbReference>
<gene>
    <name evidence="3" type="ORF">L288_00650</name>
</gene>
<evidence type="ECO:0000313" key="4">
    <source>
        <dbReference type="Proteomes" id="UP000015525"/>
    </source>
</evidence>
<dbReference type="PANTHER" id="PTHR36842:SF1">
    <property type="entry name" value="PROTEIN TOLB"/>
    <property type="match status" value="1"/>
</dbReference>
<organism evidence="3 4">
    <name type="scientific">Sphingobium quisquiliarum P25</name>
    <dbReference type="NCBI Taxonomy" id="1329909"/>
    <lineage>
        <taxon>Bacteria</taxon>
        <taxon>Pseudomonadati</taxon>
        <taxon>Pseudomonadota</taxon>
        <taxon>Alphaproteobacteria</taxon>
        <taxon>Sphingomonadales</taxon>
        <taxon>Sphingomonadaceae</taxon>
        <taxon>Sphingobium</taxon>
    </lineage>
</organism>
<keyword evidence="4" id="KW-1185">Reference proteome</keyword>
<dbReference type="InterPro" id="IPR011659">
    <property type="entry name" value="WD40"/>
</dbReference>
<comment type="similarity">
    <text evidence="1">Belongs to the TolB family.</text>
</comment>
<dbReference type="AlphaFoldDB" id="T0IYD8"/>
<reference evidence="3 4" key="1">
    <citation type="journal article" date="2013" name="Genome Announc.">
        <title>Draft Genome Sequence of Sphingobium quisquiliarum Strain P25T, a Novel Hexachlorocyclohexane (HCH)-Degrading Bacterium Isolated from an HCH Dumpsite.</title>
        <authorList>
            <person name="Kumar Singh A."/>
            <person name="Sangwan N."/>
            <person name="Sharma A."/>
            <person name="Gupta V."/>
            <person name="Khurana J.P."/>
            <person name="Lal R."/>
        </authorList>
    </citation>
    <scope>NUCLEOTIDE SEQUENCE [LARGE SCALE GENOMIC DNA]</scope>
    <source>
        <strain evidence="3 4">P25</strain>
    </source>
</reference>
<keyword evidence="2" id="KW-0732">Signal</keyword>
<evidence type="ECO:0000256" key="2">
    <source>
        <dbReference type="SAM" id="SignalP"/>
    </source>
</evidence>
<sequence>MVRSRHKGKMIAAMLLAALCTSASSAAADQAANGKAGAGLKTGNPEDHLPANITRLSWFGERASWSPDGRKVAFMSKSFGDAFEIDVRTGELRVLTPYPHAGYLRAQYLPNGDLFLIGARKFENPIKTRFEDQEMWVLRKDGKSKPIPLDHKIFEGVAISRQSMKIAWANSARNYPGQIAPNVSIVYVADIIEENGVPKLANKREVLRSNSADCGLEVQDFRNNDQELIYSCYRLPYADVMGVDLKSGKVTTYRKIPQEYNEAEGIFPDGRHILVESSRGKEKHSDKYIDVWKLRLEPDGTDMVRLTHWGDYDGYKASNPVVSPDGKMIVFQSGRRDDLPGVGHGLFLLRLQ</sequence>
<comment type="caution">
    <text evidence="3">The sequence shown here is derived from an EMBL/GenBank/DDBJ whole genome shotgun (WGS) entry which is preliminary data.</text>
</comment>
<evidence type="ECO:0000256" key="1">
    <source>
        <dbReference type="ARBA" id="ARBA00009820"/>
    </source>
</evidence>
<feature type="chain" id="PRO_5004565457" evidence="2">
    <location>
        <begin position="28"/>
        <end position="352"/>
    </location>
</feature>
<name>T0IYD8_9SPHN</name>
<proteinExistence type="inferred from homology"/>
<accession>T0IYD8</accession>
<feature type="signal peptide" evidence="2">
    <location>
        <begin position="1"/>
        <end position="27"/>
    </location>
</feature>
<dbReference type="PATRIC" id="fig|1329909.3.peg.115"/>
<dbReference type="Pfam" id="PF07676">
    <property type="entry name" value="PD40"/>
    <property type="match status" value="2"/>
</dbReference>
<dbReference type="RefSeq" id="WP_021236468.1">
    <property type="nucleotide sequence ID" value="NZ_ATHO01000007.1"/>
</dbReference>
<dbReference type="Gene3D" id="2.120.10.30">
    <property type="entry name" value="TolB, C-terminal domain"/>
    <property type="match status" value="2"/>
</dbReference>
<dbReference type="SUPFAM" id="SSF82171">
    <property type="entry name" value="DPP6 N-terminal domain-like"/>
    <property type="match status" value="1"/>
</dbReference>
<dbReference type="InterPro" id="IPR011042">
    <property type="entry name" value="6-blade_b-propeller_TolB-like"/>
</dbReference>